<evidence type="ECO:0000256" key="4">
    <source>
        <dbReference type="SAM" id="Phobius"/>
    </source>
</evidence>
<comment type="caution">
    <text evidence="6">The sequence shown here is derived from an EMBL/GenBank/DDBJ whole genome shotgun (WGS) entry which is preliminary data.</text>
</comment>
<feature type="domain" description="HTH araC/xylS-type" evidence="5">
    <location>
        <begin position="669"/>
        <end position="766"/>
    </location>
</feature>
<dbReference type="PANTHER" id="PTHR43280:SF2">
    <property type="entry name" value="HTH-TYPE TRANSCRIPTIONAL REGULATOR EXSA"/>
    <property type="match status" value="1"/>
</dbReference>
<accession>A0ABT4G687</accession>
<evidence type="ECO:0000313" key="6">
    <source>
        <dbReference type="EMBL" id="MCY9691691.1"/>
    </source>
</evidence>
<dbReference type="Pfam" id="PF12833">
    <property type="entry name" value="HTH_18"/>
    <property type="match status" value="1"/>
</dbReference>
<gene>
    <name evidence="6" type="ORF">M5X19_01945</name>
</gene>
<reference evidence="6 7" key="1">
    <citation type="submission" date="2022-05" db="EMBL/GenBank/DDBJ databases">
        <title>Genome Sequencing of Bee-Associated Microbes.</title>
        <authorList>
            <person name="Dunlap C."/>
        </authorList>
    </citation>
    <scope>NUCLEOTIDE SEQUENCE [LARGE SCALE GENOMIC DNA]</scope>
    <source>
        <strain evidence="6 7">NRRL B-14421</strain>
    </source>
</reference>
<dbReference type="Proteomes" id="UP001527099">
    <property type="component" value="Unassembled WGS sequence"/>
</dbReference>
<dbReference type="Pfam" id="PF17853">
    <property type="entry name" value="GGDEF_2"/>
    <property type="match status" value="1"/>
</dbReference>
<dbReference type="InterPro" id="IPR009057">
    <property type="entry name" value="Homeodomain-like_sf"/>
</dbReference>
<dbReference type="Gene3D" id="1.10.10.60">
    <property type="entry name" value="Homeodomain-like"/>
    <property type="match status" value="2"/>
</dbReference>
<keyword evidence="4" id="KW-0472">Membrane</keyword>
<dbReference type="PANTHER" id="PTHR43280">
    <property type="entry name" value="ARAC-FAMILY TRANSCRIPTIONAL REGULATOR"/>
    <property type="match status" value="1"/>
</dbReference>
<keyword evidence="7" id="KW-1185">Reference proteome</keyword>
<dbReference type="PROSITE" id="PS01124">
    <property type="entry name" value="HTH_ARAC_FAMILY_2"/>
    <property type="match status" value="1"/>
</dbReference>
<name>A0ABT4G687_9BACL</name>
<organism evidence="6 7">
    <name type="scientific">Paenibacillus alginolyticus</name>
    <dbReference type="NCBI Taxonomy" id="59839"/>
    <lineage>
        <taxon>Bacteria</taxon>
        <taxon>Bacillati</taxon>
        <taxon>Bacillota</taxon>
        <taxon>Bacilli</taxon>
        <taxon>Bacillales</taxon>
        <taxon>Paenibacillaceae</taxon>
        <taxon>Paenibacillus</taxon>
    </lineage>
</organism>
<evidence type="ECO:0000256" key="1">
    <source>
        <dbReference type="ARBA" id="ARBA00023015"/>
    </source>
</evidence>
<dbReference type="Gene3D" id="3.30.450.20">
    <property type="entry name" value="PAS domain"/>
    <property type="match status" value="1"/>
</dbReference>
<dbReference type="EMBL" id="JAMDMX010000002">
    <property type="protein sequence ID" value="MCY9691691.1"/>
    <property type="molecule type" value="Genomic_DNA"/>
</dbReference>
<keyword evidence="4" id="KW-1133">Transmembrane helix</keyword>
<dbReference type="InterPro" id="IPR041522">
    <property type="entry name" value="CdaR_GGDEF"/>
</dbReference>
<evidence type="ECO:0000313" key="7">
    <source>
        <dbReference type="Proteomes" id="UP001527099"/>
    </source>
</evidence>
<keyword evidence="1" id="KW-0805">Transcription regulation</keyword>
<evidence type="ECO:0000259" key="5">
    <source>
        <dbReference type="PROSITE" id="PS01124"/>
    </source>
</evidence>
<evidence type="ECO:0000256" key="2">
    <source>
        <dbReference type="ARBA" id="ARBA00023125"/>
    </source>
</evidence>
<dbReference type="SUPFAM" id="SSF46689">
    <property type="entry name" value="Homeodomain-like"/>
    <property type="match status" value="2"/>
</dbReference>
<proteinExistence type="predicted"/>
<feature type="transmembrane region" description="Helical" evidence="4">
    <location>
        <begin position="21"/>
        <end position="44"/>
    </location>
</feature>
<dbReference type="InterPro" id="IPR018060">
    <property type="entry name" value="HTH_AraC"/>
</dbReference>
<dbReference type="PROSITE" id="PS00041">
    <property type="entry name" value="HTH_ARAC_FAMILY_1"/>
    <property type="match status" value="1"/>
</dbReference>
<keyword evidence="3" id="KW-0804">Transcription</keyword>
<feature type="transmembrane region" description="Helical" evidence="4">
    <location>
        <begin position="295"/>
        <end position="317"/>
    </location>
</feature>
<dbReference type="SMART" id="SM00342">
    <property type="entry name" value="HTH_ARAC"/>
    <property type="match status" value="1"/>
</dbReference>
<keyword evidence="2" id="KW-0238">DNA-binding</keyword>
<evidence type="ECO:0000256" key="3">
    <source>
        <dbReference type="ARBA" id="ARBA00023163"/>
    </source>
</evidence>
<keyword evidence="4" id="KW-0812">Transmembrane</keyword>
<dbReference type="InterPro" id="IPR018062">
    <property type="entry name" value="HTH_AraC-typ_CS"/>
</dbReference>
<protein>
    <submittedName>
        <fullName evidence="6">AraC family transcriptional regulator</fullName>
    </submittedName>
</protein>
<dbReference type="RefSeq" id="WP_029195755.1">
    <property type="nucleotide sequence ID" value="NZ_JAMDMW010000116.1"/>
</dbReference>
<sequence>MRRWFKDRWKHLFRRKTIFRNMVTLSLFAAVIPVVAVGIGSYLFSASVVQREVNQSNVRILNNVSSSIDSTLDRIQNNAIQMLLGTFFSSNLTELKNTNYTGFYSGISRELSALQNGNKEVSDVAIYVPDEGYLISPIYGGRRITEDKEREGLLKELASEAHIKWVTGPYPNLPGYHLNGVTLISKVPLLTKNPTGLLFIRIDEALFQNIMNRFVSYNGEQMFILNATGNLVTSSGGNSVPKGLFELIAQKRSEQRFTFSFQGTDYMVTPITSSYNQWQYINMVPVHELNAKSKGIAMITLTISVGCLVLGILITLWGTRRVYRPIENLVAHLKGGQALDSETDEVGFVRKRWGELSSTANQLQQQLSDQLPLVREIFALQLLQGRFLHYSGDQLESMLRRYDVPAGRENSIFVISCDPPQDNESRFQENDRDLIVFALKNIVGELLQSQKMEGIVINLLNDQVAVWLFRDPEQTDDGQTEVKLFAERLRNLVSDYLRLPVTIGLSGQSDRITDLPELYEEAVLSVRSRIIVGGNQVITHTGGGGASELHYRYPLEIETHFEHSLQLGDQEEAERMLAEFAKSMKDNVQKPELIQMSYYRLLTAAIRTAYLLGLDSAHLFGEAESDPYGQIRKISTIRELNAWFKQQMVDPIVAYVQGKQHQEHEQLIQKVVRYIEDNYHFDLSLDQCAQICGLSSHYLSKLFKKTMDVSFIEYLTKIRIERSIELLQTTDLSISDIAERVGYQTKNFIRVFKKHIGVTPGQYRGADSDI</sequence>